<feature type="coiled-coil region" evidence="2">
    <location>
        <begin position="109"/>
        <end position="178"/>
    </location>
</feature>
<dbReference type="PANTHER" id="PTHR30469:SF33">
    <property type="entry name" value="SLR1207 PROTEIN"/>
    <property type="match status" value="1"/>
</dbReference>
<comment type="caution">
    <text evidence="6">The sequence shown here is derived from an EMBL/GenBank/DDBJ whole genome shotgun (WGS) entry which is preliminary data.</text>
</comment>
<evidence type="ECO:0000256" key="3">
    <source>
        <dbReference type="SAM" id="Phobius"/>
    </source>
</evidence>
<sequence>MSKKKWWIPISLGVVAIGISVGLYTLSQSSGGPKTPAGSSIVSALQFKAAKEDISKSIEVKGKSSYLNETVIYPPFDGSVKKWHVAEGGQVKKGDLLFELDDSSLKSDIELQQASMRKQELEMKLKEAQDAIQANDPQTNAADSPGAESLKRYGQEELRKLQDELDAITRKTALKQLEEKKEKVAKAALPAPVDGIFLFADKKEPPKLEEKTAIGKIVDLTKLQLTTTVSEYEVYQIKSGMDVEVRADAMPELKLAGKVERISKFAKAGTDQGAAAAQFEVVVSLEPNDKLIAGLSLTGKITAEQKQGALVIPTIAVQRDKEEAFVYVLGAQGPERKTITIGMETADKTEVTGGLNEGDTVVLQ</sequence>
<keyword evidence="2" id="KW-0175">Coiled coil</keyword>
<dbReference type="Proteomes" id="UP000250369">
    <property type="component" value="Unassembled WGS sequence"/>
</dbReference>
<dbReference type="GO" id="GO:1990281">
    <property type="term" value="C:efflux pump complex"/>
    <property type="evidence" value="ECO:0007669"/>
    <property type="project" value="TreeGrafter"/>
</dbReference>
<dbReference type="InterPro" id="IPR058627">
    <property type="entry name" value="MdtA-like_C"/>
</dbReference>
<feature type="transmembrane region" description="Helical" evidence="3">
    <location>
        <begin position="6"/>
        <end position="26"/>
    </location>
</feature>
<keyword evidence="3" id="KW-0472">Membrane</keyword>
<reference evidence="6 7" key="1">
    <citation type="journal article" date="2009" name="Int. J. Syst. Evol. Microbiol.">
        <title>Paenibacillus contaminans sp. nov., isolated from a contaminated laboratory plate.</title>
        <authorList>
            <person name="Chou J.H."/>
            <person name="Lee J.H."/>
            <person name="Lin M.C."/>
            <person name="Chang P.S."/>
            <person name="Arun A.B."/>
            <person name="Young C.C."/>
            <person name="Chen W.M."/>
        </authorList>
    </citation>
    <scope>NUCLEOTIDE SEQUENCE [LARGE SCALE GENOMIC DNA]</scope>
    <source>
        <strain evidence="6 7">CKOBP-6</strain>
    </source>
</reference>
<keyword evidence="7" id="KW-1185">Reference proteome</keyword>
<dbReference type="OrthoDB" id="2541666at2"/>
<name>A0A329MJA9_9BACL</name>
<dbReference type="AlphaFoldDB" id="A0A329MJA9"/>
<feature type="domain" description="YknX-like beta-barrel" evidence="5">
    <location>
        <begin position="223"/>
        <end position="298"/>
    </location>
</feature>
<dbReference type="PANTHER" id="PTHR30469">
    <property type="entry name" value="MULTIDRUG RESISTANCE PROTEIN MDTA"/>
    <property type="match status" value="1"/>
</dbReference>
<dbReference type="InterPro" id="IPR058636">
    <property type="entry name" value="Beta-barrel_YknX"/>
</dbReference>
<accession>A0A329MJA9</accession>
<dbReference type="Gene3D" id="2.40.30.170">
    <property type="match status" value="1"/>
</dbReference>
<dbReference type="SUPFAM" id="SSF111369">
    <property type="entry name" value="HlyD-like secretion proteins"/>
    <property type="match status" value="1"/>
</dbReference>
<evidence type="ECO:0000259" key="4">
    <source>
        <dbReference type="Pfam" id="PF25967"/>
    </source>
</evidence>
<dbReference type="Gene3D" id="2.40.420.20">
    <property type="match status" value="1"/>
</dbReference>
<gene>
    <name evidence="6" type="ORF">DQG23_18630</name>
</gene>
<evidence type="ECO:0000256" key="2">
    <source>
        <dbReference type="SAM" id="Coils"/>
    </source>
</evidence>
<dbReference type="Pfam" id="PF25967">
    <property type="entry name" value="RND-MFP_C"/>
    <property type="match status" value="1"/>
</dbReference>
<keyword evidence="3" id="KW-0812">Transmembrane</keyword>
<feature type="domain" description="Multidrug resistance protein MdtA-like C-terminal permuted SH3" evidence="4">
    <location>
        <begin position="309"/>
        <end position="363"/>
    </location>
</feature>
<dbReference type="InterPro" id="IPR006143">
    <property type="entry name" value="RND_pump_MFP"/>
</dbReference>
<dbReference type="EMBL" id="QMFB01000010">
    <property type="protein sequence ID" value="RAV19939.1"/>
    <property type="molecule type" value="Genomic_DNA"/>
</dbReference>
<protein>
    <submittedName>
        <fullName evidence="6">Efflux RND transporter periplasmic adaptor subunit</fullName>
    </submittedName>
</protein>
<organism evidence="6 7">
    <name type="scientific">Paenibacillus contaminans</name>
    <dbReference type="NCBI Taxonomy" id="450362"/>
    <lineage>
        <taxon>Bacteria</taxon>
        <taxon>Bacillati</taxon>
        <taxon>Bacillota</taxon>
        <taxon>Bacilli</taxon>
        <taxon>Bacillales</taxon>
        <taxon>Paenibacillaceae</taxon>
        <taxon>Paenibacillus</taxon>
    </lineage>
</organism>
<keyword evidence="3" id="KW-1133">Transmembrane helix</keyword>
<proteinExistence type="inferred from homology"/>
<evidence type="ECO:0000256" key="1">
    <source>
        <dbReference type="ARBA" id="ARBA00009477"/>
    </source>
</evidence>
<dbReference type="NCBIfam" id="TIGR01730">
    <property type="entry name" value="RND_mfp"/>
    <property type="match status" value="1"/>
</dbReference>
<evidence type="ECO:0000313" key="7">
    <source>
        <dbReference type="Proteomes" id="UP000250369"/>
    </source>
</evidence>
<dbReference type="RefSeq" id="WP_113032368.1">
    <property type="nucleotide sequence ID" value="NZ_QMFB01000010.1"/>
</dbReference>
<dbReference type="Pfam" id="PF25990">
    <property type="entry name" value="Beta-barrel_YknX"/>
    <property type="match status" value="1"/>
</dbReference>
<dbReference type="Gene3D" id="2.40.50.100">
    <property type="match status" value="1"/>
</dbReference>
<evidence type="ECO:0000259" key="5">
    <source>
        <dbReference type="Pfam" id="PF25990"/>
    </source>
</evidence>
<comment type="similarity">
    <text evidence="1">Belongs to the membrane fusion protein (MFP) (TC 8.A.1) family.</text>
</comment>
<dbReference type="GO" id="GO:0015562">
    <property type="term" value="F:efflux transmembrane transporter activity"/>
    <property type="evidence" value="ECO:0007669"/>
    <property type="project" value="TreeGrafter"/>
</dbReference>
<evidence type="ECO:0000313" key="6">
    <source>
        <dbReference type="EMBL" id="RAV19939.1"/>
    </source>
</evidence>